<sequence length="136" mass="15723">MTTLAILYLCLLLCASLHACKRPHRHRTTSQLVSLALIVMPSFNPTLLDSVHFQILTYYQHSGLMIDLREPEYCCAVFDYFLYLTDIDFSHDEQRISLDFASIIFRHESQKIAHIPRLICNFNPVSSADPVELEHL</sequence>
<evidence type="ECO:0000256" key="1">
    <source>
        <dbReference type="SAM" id="SignalP"/>
    </source>
</evidence>
<accession>A0A3S5C454</accession>
<evidence type="ECO:0000313" key="3">
    <source>
        <dbReference type="Proteomes" id="UP000784294"/>
    </source>
</evidence>
<reference evidence="2" key="1">
    <citation type="submission" date="2018-11" db="EMBL/GenBank/DDBJ databases">
        <authorList>
            <consortium name="Pathogen Informatics"/>
        </authorList>
    </citation>
    <scope>NUCLEOTIDE SEQUENCE</scope>
</reference>
<organism evidence="2 3">
    <name type="scientific">Protopolystoma xenopodis</name>
    <dbReference type="NCBI Taxonomy" id="117903"/>
    <lineage>
        <taxon>Eukaryota</taxon>
        <taxon>Metazoa</taxon>
        <taxon>Spiralia</taxon>
        <taxon>Lophotrochozoa</taxon>
        <taxon>Platyhelminthes</taxon>
        <taxon>Monogenea</taxon>
        <taxon>Polyopisthocotylea</taxon>
        <taxon>Polystomatidea</taxon>
        <taxon>Polystomatidae</taxon>
        <taxon>Protopolystoma</taxon>
    </lineage>
</organism>
<name>A0A3S5C454_9PLAT</name>
<feature type="signal peptide" evidence="1">
    <location>
        <begin position="1"/>
        <end position="19"/>
    </location>
</feature>
<feature type="chain" id="PRO_5018674127" evidence="1">
    <location>
        <begin position="20"/>
        <end position="136"/>
    </location>
</feature>
<protein>
    <submittedName>
        <fullName evidence="2">Uncharacterized protein</fullName>
    </submittedName>
</protein>
<dbReference type="Proteomes" id="UP000784294">
    <property type="component" value="Unassembled WGS sequence"/>
</dbReference>
<proteinExistence type="predicted"/>
<dbReference type="EMBL" id="CAAALY010246898">
    <property type="protein sequence ID" value="VEL34052.1"/>
    <property type="molecule type" value="Genomic_DNA"/>
</dbReference>
<evidence type="ECO:0000313" key="2">
    <source>
        <dbReference type="EMBL" id="VEL34052.1"/>
    </source>
</evidence>
<gene>
    <name evidence="2" type="ORF">PXEA_LOCUS27492</name>
</gene>
<keyword evidence="1" id="KW-0732">Signal</keyword>
<keyword evidence="3" id="KW-1185">Reference proteome</keyword>
<comment type="caution">
    <text evidence="2">The sequence shown here is derived from an EMBL/GenBank/DDBJ whole genome shotgun (WGS) entry which is preliminary data.</text>
</comment>
<dbReference type="AlphaFoldDB" id="A0A3S5C454"/>